<evidence type="ECO:0000313" key="3">
    <source>
        <dbReference type="EMBL" id="PSL25852.1"/>
    </source>
</evidence>
<gene>
    <name evidence="3" type="ORF">CLV42_11257</name>
</gene>
<dbReference type="PANTHER" id="PTHR46331">
    <property type="entry name" value="VALACYCLOVIR HYDROLASE"/>
    <property type="match status" value="1"/>
</dbReference>
<feature type="chain" id="PRO_5015156630" evidence="1">
    <location>
        <begin position="25"/>
        <end position="295"/>
    </location>
</feature>
<dbReference type="AlphaFoldDB" id="A0A2P8FVV3"/>
<dbReference type="EMBL" id="PYGK01000012">
    <property type="protein sequence ID" value="PSL25852.1"/>
    <property type="molecule type" value="Genomic_DNA"/>
</dbReference>
<keyword evidence="4" id="KW-1185">Reference proteome</keyword>
<reference evidence="3 4" key="1">
    <citation type="submission" date="2018-03" db="EMBL/GenBank/DDBJ databases">
        <title>Genomic Encyclopedia of Archaeal and Bacterial Type Strains, Phase II (KMG-II): from individual species to whole genera.</title>
        <authorList>
            <person name="Goeker M."/>
        </authorList>
    </citation>
    <scope>NUCLEOTIDE SEQUENCE [LARGE SCALE GENOMIC DNA]</scope>
    <source>
        <strain evidence="3 4">DSM 18107</strain>
    </source>
</reference>
<evidence type="ECO:0000256" key="1">
    <source>
        <dbReference type="SAM" id="SignalP"/>
    </source>
</evidence>
<keyword evidence="1" id="KW-0732">Signal</keyword>
<dbReference type="RefSeq" id="WP_211303525.1">
    <property type="nucleotide sequence ID" value="NZ_PYGK01000012.1"/>
</dbReference>
<dbReference type="InterPro" id="IPR029058">
    <property type="entry name" value="AB_hydrolase_fold"/>
</dbReference>
<evidence type="ECO:0000313" key="4">
    <source>
        <dbReference type="Proteomes" id="UP000240978"/>
    </source>
</evidence>
<feature type="domain" description="AB hydrolase-1" evidence="2">
    <location>
        <begin position="60"/>
        <end position="167"/>
    </location>
</feature>
<dbReference type="Gene3D" id="3.40.50.1820">
    <property type="entry name" value="alpha/beta hydrolase"/>
    <property type="match status" value="1"/>
</dbReference>
<dbReference type="InterPro" id="IPR000073">
    <property type="entry name" value="AB_hydrolase_1"/>
</dbReference>
<feature type="signal peptide" evidence="1">
    <location>
        <begin position="1"/>
        <end position="24"/>
    </location>
</feature>
<accession>A0A2P8FVV3</accession>
<dbReference type="GO" id="GO:0017171">
    <property type="term" value="F:serine hydrolase activity"/>
    <property type="evidence" value="ECO:0007669"/>
    <property type="project" value="TreeGrafter"/>
</dbReference>
<evidence type="ECO:0000259" key="2">
    <source>
        <dbReference type="Pfam" id="PF00561"/>
    </source>
</evidence>
<dbReference type="PRINTS" id="PR00111">
    <property type="entry name" value="ABHYDROLASE"/>
</dbReference>
<comment type="caution">
    <text evidence="3">The sequence shown here is derived from an EMBL/GenBank/DDBJ whole genome shotgun (WGS) entry which is preliminary data.</text>
</comment>
<dbReference type="PANTHER" id="PTHR46331:SF2">
    <property type="entry name" value="VALACYCLOVIR HYDROLASE"/>
    <property type="match status" value="1"/>
</dbReference>
<protein>
    <submittedName>
        <fullName evidence="3">Pimeloyl-ACP methyl ester carboxylesterase</fullName>
    </submittedName>
</protein>
<organism evidence="3 4">
    <name type="scientific">Chitinophaga ginsengisoli</name>
    <dbReference type="NCBI Taxonomy" id="363837"/>
    <lineage>
        <taxon>Bacteria</taxon>
        <taxon>Pseudomonadati</taxon>
        <taxon>Bacteroidota</taxon>
        <taxon>Chitinophagia</taxon>
        <taxon>Chitinophagales</taxon>
        <taxon>Chitinophagaceae</taxon>
        <taxon>Chitinophaga</taxon>
    </lineage>
</organism>
<dbReference type="Pfam" id="PF00561">
    <property type="entry name" value="Abhydrolase_1"/>
    <property type="match status" value="1"/>
</dbReference>
<name>A0A2P8FVV3_9BACT</name>
<dbReference type="Proteomes" id="UP000240978">
    <property type="component" value="Unassembled WGS sequence"/>
</dbReference>
<proteinExistence type="predicted"/>
<sequence length="295" mass="32204">MKTIHPAKALLLAILILTTFVMKAGAQQAKATSPATLKSSGYAPVNGLKLYYEIHGEGQPLVLLHGAYMTIDLNWSQLIPELAKTHKVIALEMQGHGHTADIDRPITFNALADDVAGLLQYLKIDSADILGYSLGGTVAYAFAIQHPAMVKKLVLVSTVYRYHGWLKEITDVFQTFKPEIFDQTPLKTAYEKVAPDPGHWKAFLTKYMEYGKQDFDFGADKVKAIKSPTLLIMGDNDGVSLEHKAEMYRAAGGGVSGDMAGLPKSQLAILPGTTHMSLMMETAKLLAIINPFLSK</sequence>
<dbReference type="SUPFAM" id="SSF53474">
    <property type="entry name" value="alpha/beta-Hydrolases"/>
    <property type="match status" value="1"/>
</dbReference>